<keyword evidence="7 12" id="KW-0378">Hydrolase</keyword>
<protein>
    <recommendedName>
        <fullName evidence="12">Beta-xylanase</fullName>
        <ecNumber evidence="12">3.2.1.8</ecNumber>
    </recommendedName>
</protein>
<dbReference type="GO" id="GO:0005576">
    <property type="term" value="C:extracellular region"/>
    <property type="evidence" value="ECO:0007669"/>
    <property type="project" value="UniProtKB-SubCell"/>
</dbReference>
<keyword evidence="13" id="KW-0732">Signal</keyword>
<keyword evidence="16" id="KW-1185">Reference proteome</keyword>
<dbReference type="SUPFAM" id="SSF51445">
    <property type="entry name" value="(Trans)glycosidases"/>
    <property type="match status" value="1"/>
</dbReference>
<evidence type="ECO:0000256" key="10">
    <source>
        <dbReference type="ARBA" id="ARBA00023326"/>
    </source>
</evidence>
<dbReference type="PANTHER" id="PTHR31490">
    <property type="entry name" value="GLYCOSYL HYDROLASE"/>
    <property type="match status" value="1"/>
</dbReference>
<evidence type="ECO:0000256" key="3">
    <source>
        <dbReference type="ARBA" id="ARBA00004851"/>
    </source>
</evidence>
<dbReference type="InterPro" id="IPR017853">
    <property type="entry name" value="GH"/>
</dbReference>
<dbReference type="GO" id="GO:0045493">
    <property type="term" value="P:xylan catabolic process"/>
    <property type="evidence" value="ECO:0007669"/>
    <property type="project" value="UniProtKB-KW"/>
</dbReference>
<dbReference type="PANTHER" id="PTHR31490:SF35">
    <property type="entry name" value="ENDO-1,4-BETA-XYLANASE"/>
    <property type="match status" value="1"/>
</dbReference>
<proteinExistence type="inferred from homology"/>
<evidence type="ECO:0000256" key="13">
    <source>
        <dbReference type="SAM" id="SignalP"/>
    </source>
</evidence>
<dbReference type="GO" id="GO:0031176">
    <property type="term" value="F:endo-1,4-beta-xylanase activity"/>
    <property type="evidence" value="ECO:0007669"/>
    <property type="project" value="UniProtKB-EC"/>
</dbReference>
<gene>
    <name evidence="15" type="ORF">BD626DRAFT_12818</name>
</gene>
<evidence type="ECO:0000256" key="7">
    <source>
        <dbReference type="ARBA" id="ARBA00022801"/>
    </source>
</evidence>
<accession>A0A550CXK0</accession>
<feature type="chain" id="PRO_5021921912" description="Beta-xylanase" evidence="13">
    <location>
        <begin position="23"/>
        <end position="353"/>
    </location>
</feature>
<dbReference type="OrthoDB" id="3055998at2759"/>
<evidence type="ECO:0000256" key="8">
    <source>
        <dbReference type="ARBA" id="ARBA00023277"/>
    </source>
</evidence>
<keyword evidence="5" id="KW-0964">Secreted</keyword>
<feature type="domain" description="GH10" evidence="14">
    <location>
        <begin position="35"/>
        <end position="350"/>
    </location>
</feature>
<feature type="active site" description="Nucleophile" evidence="11">
    <location>
        <position position="272"/>
    </location>
</feature>
<comment type="caution">
    <text evidence="15">The sequence shown here is derived from an EMBL/GenBank/DDBJ whole genome shotgun (WGS) entry which is preliminary data.</text>
</comment>
<evidence type="ECO:0000256" key="12">
    <source>
        <dbReference type="RuleBase" id="RU361174"/>
    </source>
</evidence>
<dbReference type="InterPro" id="IPR001000">
    <property type="entry name" value="GH10_dom"/>
</dbReference>
<keyword evidence="9 12" id="KW-0326">Glycosidase</keyword>
<evidence type="ECO:0000313" key="15">
    <source>
        <dbReference type="EMBL" id="TRM69478.1"/>
    </source>
</evidence>
<evidence type="ECO:0000256" key="2">
    <source>
        <dbReference type="ARBA" id="ARBA00004613"/>
    </source>
</evidence>
<comment type="similarity">
    <text evidence="4 12">Belongs to the glycosyl hydrolase 10 (cellulase F) family.</text>
</comment>
<dbReference type="PROSITE" id="PS51760">
    <property type="entry name" value="GH10_2"/>
    <property type="match status" value="1"/>
</dbReference>
<comment type="catalytic activity">
    <reaction evidence="1 12">
        <text>Endohydrolysis of (1-&gt;4)-beta-D-xylosidic linkages in xylans.</text>
        <dbReference type="EC" id="3.2.1.8"/>
    </reaction>
</comment>
<keyword evidence="6" id="KW-0858">Xylan degradation</keyword>
<evidence type="ECO:0000256" key="5">
    <source>
        <dbReference type="ARBA" id="ARBA00022525"/>
    </source>
</evidence>
<dbReference type="Gene3D" id="3.20.20.80">
    <property type="entry name" value="Glycosidases"/>
    <property type="match status" value="1"/>
</dbReference>
<keyword evidence="10 12" id="KW-0624">Polysaccharide degradation</keyword>
<evidence type="ECO:0000256" key="11">
    <source>
        <dbReference type="PROSITE-ProRule" id="PRU10061"/>
    </source>
</evidence>
<feature type="signal peptide" evidence="13">
    <location>
        <begin position="1"/>
        <end position="22"/>
    </location>
</feature>
<dbReference type="Proteomes" id="UP000320762">
    <property type="component" value="Unassembled WGS sequence"/>
</dbReference>
<dbReference type="EMBL" id="VDMD01000001">
    <property type="protein sequence ID" value="TRM69478.1"/>
    <property type="molecule type" value="Genomic_DNA"/>
</dbReference>
<evidence type="ECO:0000256" key="9">
    <source>
        <dbReference type="ARBA" id="ARBA00023295"/>
    </source>
</evidence>
<dbReference type="Pfam" id="PF00331">
    <property type="entry name" value="Glyco_hydro_10"/>
    <property type="match status" value="1"/>
</dbReference>
<dbReference type="PRINTS" id="PR00134">
    <property type="entry name" value="GLHYDRLASE10"/>
</dbReference>
<comment type="subcellular location">
    <subcellularLocation>
        <location evidence="2">Secreted</location>
    </subcellularLocation>
</comment>
<comment type="pathway">
    <text evidence="3">Glycan degradation; xylan degradation.</text>
</comment>
<dbReference type="EC" id="3.2.1.8" evidence="12"/>
<dbReference type="AlphaFoldDB" id="A0A550CXK0"/>
<dbReference type="SMART" id="SM00633">
    <property type="entry name" value="Glyco_10"/>
    <property type="match status" value="1"/>
</dbReference>
<evidence type="ECO:0000313" key="16">
    <source>
        <dbReference type="Proteomes" id="UP000320762"/>
    </source>
</evidence>
<keyword evidence="8 12" id="KW-0119">Carbohydrate metabolism</keyword>
<dbReference type="STRING" id="97359.A0A550CXK0"/>
<dbReference type="PROSITE" id="PS00591">
    <property type="entry name" value="GH10_1"/>
    <property type="match status" value="1"/>
</dbReference>
<evidence type="ECO:0000256" key="1">
    <source>
        <dbReference type="ARBA" id="ARBA00000681"/>
    </source>
</evidence>
<name>A0A550CXK0_9AGAR</name>
<dbReference type="InterPro" id="IPR044846">
    <property type="entry name" value="GH10"/>
</dbReference>
<evidence type="ECO:0000259" key="14">
    <source>
        <dbReference type="PROSITE" id="PS51760"/>
    </source>
</evidence>
<evidence type="ECO:0000256" key="6">
    <source>
        <dbReference type="ARBA" id="ARBA00022651"/>
    </source>
</evidence>
<reference evidence="15 16" key="1">
    <citation type="journal article" date="2019" name="New Phytol.">
        <title>Comparative genomics reveals unique wood-decay strategies and fruiting body development in the Schizophyllaceae.</title>
        <authorList>
            <person name="Almasi E."/>
            <person name="Sahu N."/>
            <person name="Krizsan K."/>
            <person name="Balint B."/>
            <person name="Kovacs G.M."/>
            <person name="Kiss B."/>
            <person name="Cseklye J."/>
            <person name="Drula E."/>
            <person name="Henrissat B."/>
            <person name="Nagy I."/>
            <person name="Chovatia M."/>
            <person name="Adam C."/>
            <person name="LaButti K."/>
            <person name="Lipzen A."/>
            <person name="Riley R."/>
            <person name="Grigoriev I.V."/>
            <person name="Nagy L.G."/>
        </authorList>
    </citation>
    <scope>NUCLEOTIDE SEQUENCE [LARGE SCALE GENOMIC DNA]</scope>
    <source>
        <strain evidence="15 16">NL-1724</strain>
    </source>
</reference>
<sequence>MFPLTVALVALIPFVQFGQVQGRLTHGRSVVASRATGMHTAADAQGRYFGTFCDPGSTYWNDADFMALVDNEADVGSLTVSNSLKWDATEASQDSFTYTNPDKLVPYAQEHGYLIRGHTLVWHSQLPSWVSDVDDSSMADVIENHISNVAGRYAGQFYAWDVVNEPFADDGSWRSDPFHNALGDSYVTVALNAARAADPTAKLYINEYNVETPGAKSSALVALAKSLVSAGAPLQGIGFQSHFVLGDTPSTETLVSQLEQYTSLGLEVAITELDIRIEDTASSADLAQQQTEYQNVVAACKAVDLCVGVTAAGMSDKYSWVPDTFPGYGSALMFDESFEKKPAYTGVIDGWDA</sequence>
<evidence type="ECO:0000256" key="4">
    <source>
        <dbReference type="ARBA" id="ARBA00007495"/>
    </source>
</evidence>
<dbReference type="InterPro" id="IPR031158">
    <property type="entry name" value="GH10_AS"/>
</dbReference>
<organism evidence="15 16">
    <name type="scientific">Schizophyllum amplum</name>
    <dbReference type="NCBI Taxonomy" id="97359"/>
    <lineage>
        <taxon>Eukaryota</taxon>
        <taxon>Fungi</taxon>
        <taxon>Dikarya</taxon>
        <taxon>Basidiomycota</taxon>
        <taxon>Agaricomycotina</taxon>
        <taxon>Agaricomycetes</taxon>
        <taxon>Agaricomycetidae</taxon>
        <taxon>Agaricales</taxon>
        <taxon>Schizophyllaceae</taxon>
        <taxon>Schizophyllum</taxon>
    </lineage>
</organism>